<feature type="compositionally biased region" description="Low complexity" evidence="1">
    <location>
        <begin position="358"/>
        <end position="371"/>
    </location>
</feature>
<dbReference type="OrthoDB" id="20839at2759"/>
<feature type="region of interest" description="Disordered" evidence="1">
    <location>
        <begin position="291"/>
        <end position="398"/>
    </location>
</feature>
<feature type="compositionally biased region" description="Polar residues" evidence="1">
    <location>
        <begin position="291"/>
        <end position="321"/>
    </location>
</feature>
<keyword evidence="3" id="KW-1185">Reference proteome</keyword>
<proteinExistence type="predicted"/>
<protein>
    <submittedName>
        <fullName evidence="2">Uncharacterized protein</fullName>
    </submittedName>
</protein>
<reference evidence="3" key="1">
    <citation type="journal article" date="2018" name="Nat. Microbiol.">
        <title>Leveraging single-cell genomics to expand the fungal tree of life.</title>
        <authorList>
            <person name="Ahrendt S.R."/>
            <person name="Quandt C.A."/>
            <person name="Ciobanu D."/>
            <person name="Clum A."/>
            <person name="Salamov A."/>
            <person name="Andreopoulos B."/>
            <person name="Cheng J.F."/>
            <person name="Woyke T."/>
            <person name="Pelin A."/>
            <person name="Henrissat B."/>
            <person name="Reynolds N.K."/>
            <person name="Benny G.L."/>
            <person name="Smith M.E."/>
            <person name="James T.Y."/>
            <person name="Grigoriev I.V."/>
        </authorList>
    </citation>
    <scope>NUCLEOTIDE SEQUENCE [LARGE SCALE GENOMIC DNA]</scope>
    <source>
        <strain evidence="3">Benny S71-1</strain>
    </source>
</reference>
<feature type="compositionally biased region" description="Basic and acidic residues" evidence="1">
    <location>
        <begin position="325"/>
        <end position="334"/>
    </location>
</feature>
<dbReference type="EMBL" id="KZ989131">
    <property type="protein sequence ID" value="RKP27963.1"/>
    <property type="molecule type" value="Genomic_DNA"/>
</dbReference>
<evidence type="ECO:0000313" key="2">
    <source>
        <dbReference type="EMBL" id="RKP27963.1"/>
    </source>
</evidence>
<feature type="compositionally biased region" description="Basic and acidic residues" evidence="1">
    <location>
        <begin position="346"/>
        <end position="357"/>
    </location>
</feature>
<feature type="compositionally biased region" description="Low complexity" evidence="1">
    <location>
        <begin position="336"/>
        <end position="345"/>
    </location>
</feature>
<accession>A0A4P9Z5Q5</accession>
<dbReference type="Pfam" id="PF13832">
    <property type="entry name" value="zf-HC5HC2H_2"/>
    <property type="match status" value="1"/>
</dbReference>
<name>A0A4P9Z5Q5_9FUNG</name>
<dbReference type="AlphaFoldDB" id="A0A4P9Z5Q5"/>
<organism evidence="2 3">
    <name type="scientific">Syncephalis pseudoplumigaleata</name>
    <dbReference type="NCBI Taxonomy" id="1712513"/>
    <lineage>
        <taxon>Eukaryota</taxon>
        <taxon>Fungi</taxon>
        <taxon>Fungi incertae sedis</taxon>
        <taxon>Zoopagomycota</taxon>
        <taxon>Zoopagomycotina</taxon>
        <taxon>Zoopagomycetes</taxon>
        <taxon>Zoopagales</taxon>
        <taxon>Piptocephalidaceae</taxon>
        <taxon>Syncephalis</taxon>
    </lineage>
</organism>
<evidence type="ECO:0000313" key="3">
    <source>
        <dbReference type="Proteomes" id="UP000278143"/>
    </source>
</evidence>
<sequence length="461" mass="51577">MTAFVCNVSRDACPPLQEQISYSIPIHQSRAAALRAWKQARPAICCVCARPTSSSPDRPLLTCATLTCDVVVHQGSHGAFYPLGDVPGGWIHTICARTIPGVIVQAASDRGCRAFLTRIPIEYWQSCTLCSEVIDATEGVCIPCGHRPCPHRCHATCGYVNIGRTTTIHCPGHQRPCDAARTRAWQDWSHQYEQLVSEWELRDFQLLERHGLARQWTRLHRERMHEADLLNARRLMARALSRLWHILRPLWSPANPIDIHTALTAQEQHQVKHLQMLLHEQLCLLMPHRASTQPSSSFRPSLPSTMMDNATQSARPPSSSPAYDETSHVDREDSVDTVTAAATTITDDHPTIDDAHTTHSPSPLSDASPASSHRRRRRRPRRRRRAPPPTPAYRFTPRSTRPLLCTTCQLDSASTGTHTDGPARVRKSARRHVVPAHVAATDAEVKVTWGALCSRCHRVLF</sequence>
<gene>
    <name evidence="2" type="ORF">SYNPS1DRAFT_26424</name>
</gene>
<evidence type="ECO:0000256" key="1">
    <source>
        <dbReference type="SAM" id="MobiDB-lite"/>
    </source>
</evidence>
<feature type="compositionally biased region" description="Basic residues" evidence="1">
    <location>
        <begin position="372"/>
        <end position="386"/>
    </location>
</feature>
<dbReference type="Proteomes" id="UP000278143">
    <property type="component" value="Unassembled WGS sequence"/>
</dbReference>